<organism evidence="3 4">
    <name type="scientific">Pseudozyma antarctica (strain T-34)</name>
    <name type="common">Yeast</name>
    <name type="synonym">Candida antarctica</name>
    <dbReference type="NCBI Taxonomy" id="1151754"/>
    <lineage>
        <taxon>Eukaryota</taxon>
        <taxon>Fungi</taxon>
        <taxon>Dikarya</taxon>
        <taxon>Basidiomycota</taxon>
        <taxon>Ustilaginomycotina</taxon>
        <taxon>Ustilaginomycetes</taxon>
        <taxon>Ustilaginales</taxon>
        <taxon>Ustilaginaceae</taxon>
        <taxon>Moesziomyces</taxon>
    </lineage>
</organism>
<reference evidence="4" key="1">
    <citation type="journal article" date="2013" name="Genome Announc.">
        <title>Genome sequence of the basidiomycetous yeast Pseudozyma antarctica T-34, a producer of the glycolipid biosurfactants mannosylerythritol lipids.</title>
        <authorList>
            <person name="Morita T."/>
            <person name="Koike H."/>
            <person name="Koyama Y."/>
            <person name="Hagiwara H."/>
            <person name="Ito E."/>
            <person name="Fukuoka T."/>
            <person name="Imura T."/>
            <person name="Machida M."/>
            <person name="Kitamoto D."/>
        </authorList>
    </citation>
    <scope>NUCLEOTIDE SEQUENCE [LARGE SCALE GENOMIC DNA]</scope>
    <source>
        <strain evidence="4">T-34</strain>
    </source>
</reference>
<feature type="domain" description="START" evidence="2">
    <location>
        <begin position="156"/>
        <end position="327"/>
    </location>
</feature>
<dbReference type="OrthoDB" id="196858at2759"/>
<evidence type="ECO:0000313" key="3">
    <source>
        <dbReference type="EMBL" id="GAC76761.1"/>
    </source>
</evidence>
<evidence type="ECO:0000259" key="2">
    <source>
        <dbReference type="PROSITE" id="PS50848"/>
    </source>
</evidence>
<dbReference type="InterPro" id="IPR051213">
    <property type="entry name" value="START_lipid_transfer"/>
</dbReference>
<evidence type="ECO:0000256" key="1">
    <source>
        <dbReference type="SAM" id="MobiDB-lite"/>
    </source>
</evidence>
<dbReference type="SUPFAM" id="SSF55961">
    <property type="entry name" value="Bet v1-like"/>
    <property type="match status" value="1"/>
</dbReference>
<dbReference type="InterPro" id="IPR002913">
    <property type="entry name" value="START_lipid-bd_dom"/>
</dbReference>
<feature type="compositionally biased region" description="Low complexity" evidence="1">
    <location>
        <begin position="7"/>
        <end position="19"/>
    </location>
</feature>
<accession>M9LSF3</accession>
<protein>
    <recommendedName>
        <fullName evidence="2">START domain-containing protein</fullName>
    </recommendedName>
</protein>
<feature type="region of interest" description="Disordered" evidence="1">
    <location>
        <begin position="1"/>
        <end position="42"/>
    </location>
</feature>
<dbReference type="PANTHER" id="PTHR19308">
    <property type="entry name" value="PHOSPHATIDYLCHOLINE TRANSFER PROTEIN"/>
    <property type="match status" value="1"/>
</dbReference>
<dbReference type="Proteomes" id="UP000011976">
    <property type="component" value="Unassembled WGS sequence"/>
</dbReference>
<dbReference type="InterPro" id="IPR023393">
    <property type="entry name" value="START-like_dom_sf"/>
</dbReference>
<feature type="region of interest" description="Disordered" evidence="1">
    <location>
        <begin position="103"/>
        <end position="124"/>
    </location>
</feature>
<dbReference type="CDD" id="cd00177">
    <property type="entry name" value="START"/>
    <property type="match status" value="1"/>
</dbReference>
<sequence>MARVARSSGTLSGSTVSGGSQRGINMTTLRTPGGSRVPAREDPRLPRLSWLPLPPPDAVEETLSVRSLICSSSTSTISGKRSISILYHPATTTAVTVIHPRTSNRKAIPPSPPQKHKMTLDLPSPQRQDSYLPIPAEYEEALQKAQAQFEEHNDPAKESEWEDAGEREDVKLFKKTNPENAYDVPIVKGVTLVENATPSQVLAVIQQPGMRKKWDPRFDAATQLERYDAQTYLFYTYLKSPSYFVWARDIVGVQRNKVSDSGDRITVIQTSVAADQYVDEAGSYSKSRTRATLEVSAWDLVQQGSNTKLEYVVKIHLNGSLPTSVVSMVATETPMCVGRVRDVYYTNGHLPYDAAQDKGDKSSTNTILVYSEYEDGDGTEATSGEKRWTIWYHATGEDSLKLKFDNQRLYPSLNVAVEGDAASDVTADVDQEAGIVSVKVAEAAKGKGFSLVFTP</sequence>
<proteinExistence type="predicted"/>
<dbReference type="AlphaFoldDB" id="M9LSF3"/>
<dbReference type="GO" id="GO:0005737">
    <property type="term" value="C:cytoplasm"/>
    <property type="evidence" value="ECO:0007669"/>
    <property type="project" value="UniProtKB-ARBA"/>
</dbReference>
<dbReference type="PROSITE" id="PS50848">
    <property type="entry name" value="START"/>
    <property type="match status" value="1"/>
</dbReference>
<dbReference type="PANTHER" id="PTHR19308:SF14">
    <property type="entry name" value="START DOMAIN-CONTAINING PROTEIN"/>
    <property type="match status" value="1"/>
</dbReference>
<dbReference type="GO" id="GO:0008289">
    <property type="term" value="F:lipid binding"/>
    <property type="evidence" value="ECO:0007669"/>
    <property type="project" value="InterPro"/>
</dbReference>
<dbReference type="EMBL" id="DF196788">
    <property type="protein sequence ID" value="GAC76761.1"/>
    <property type="molecule type" value="Genomic_DNA"/>
</dbReference>
<dbReference type="Pfam" id="PF01852">
    <property type="entry name" value="START"/>
    <property type="match status" value="1"/>
</dbReference>
<name>M9LSF3_PSEA3</name>
<evidence type="ECO:0000313" key="4">
    <source>
        <dbReference type="Proteomes" id="UP000011976"/>
    </source>
</evidence>
<gene>
    <name evidence="3" type="ORF">PANT_22c00193</name>
</gene>
<dbReference type="Gene3D" id="3.30.530.20">
    <property type="match status" value="1"/>
</dbReference>